<evidence type="ECO:0000313" key="2">
    <source>
        <dbReference type="EMBL" id="MCD9874971.1"/>
    </source>
</evidence>
<keyword evidence="3" id="KW-1185">Reference proteome</keyword>
<dbReference type="InterPro" id="IPR049202">
    <property type="entry name" value="DUF6817"/>
</dbReference>
<dbReference type="Pfam" id="PF20680">
    <property type="entry name" value="DUF6817"/>
    <property type="match status" value="1"/>
</dbReference>
<dbReference type="RefSeq" id="WP_232649096.1">
    <property type="nucleotide sequence ID" value="NZ_JAJSBI010000006.1"/>
</dbReference>
<evidence type="ECO:0000259" key="1">
    <source>
        <dbReference type="Pfam" id="PF20680"/>
    </source>
</evidence>
<organism evidence="2 3">
    <name type="scientific">Streptomyces guryensis</name>
    <dbReference type="NCBI Taxonomy" id="2886947"/>
    <lineage>
        <taxon>Bacteria</taxon>
        <taxon>Bacillati</taxon>
        <taxon>Actinomycetota</taxon>
        <taxon>Actinomycetes</taxon>
        <taxon>Kitasatosporales</taxon>
        <taxon>Streptomycetaceae</taxon>
        <taxon>Streptomyces</taxon>
    </lineage>
</organism>
<dbReference type="EMBL" id="JAJSBI010000006">
    <property type="protein sequence ID" value="MCD9874971.1"/>
    <property type="molecule type" value="Genomic_DNA"/>
</dbReference>
<evidence type="ECO:0000313" key="3">
    <source>
        <dbReference type="Proteomes" id="UP001108029"/>
    </source>
</evidence>
<accession>A0A9Q3VPZ6</accession>
<name>A0A9Q3VPZ6_9ACTN</name>
<comment type="caution">
    <text evidence="2">The sequence shown here is derived from an EMBL/GenBank/DDBJ whole genome shotgun (WGS) entry which is preliminary data.</text>
</comment>
<feature type="domain" description="DUF6817" evidence="1">
    <location>
        <begin position="20"/>
        <end position="104"/>
    </location>
</feature>
<dbReference type="Proteomes" id="UP001108029">
    <property type="component" value="Unassembled WGS sequence"/>
</dbReference>
<dbReference type="AlphaFoldDB" id="A0A9Q3VPZ6"/>
<protein>
    <recommendedName>
        <fullName evidence="1">DUF6817 domain-containing protein</fullName>
    </recommendedName>
</protein>
<reference evidence="2" key="1">
    <citation type="submission" date="2021-12" db="EMBL/GenBank/DDBJ databases">
        <authorList>
            <person name="Lee J.-H."/>
            <person name="Kim S.-B."/>
        </authorList>
    </citation>
    <scope>NUCLEOTIDE SEQUENCE</scope>
    <source>
        <strain evidence="2">NR30</strain>
    </source>
</reference>
<sequence>MAPDRQHRLSEETQAAIEEFLRGHGADQLPHPGGTLLAHLLRVQGLLAVWEAGPALQAAGLCHAAYGTDGFAPTLLPLTERATLVALIGEPAEALVYLYAGCDRATVYPRVDGTTAVTFRDRFTGREHHPSPAALRAFFELTAANELDVLTHNAELAKQHGPGLYGFLKRAGPLLSPAARDAVERQLAPLP</sequence>
<gene>
    <name evidence="2" type="ORF">LJ657_15045</name>
</gene>
<proteinExistence type="predicted"/>